<evidence type="ECO:0000313" key="2">
    <source>
        <dbReference type="Proteomes" id="UP000271031"/>
    </source>
</evidence>
<reference evidence="1 2" key="1">
    <citation type="submission" date="2018-10" db="EMBL/GenBank/DDBJ databases">
        <title>Phylogenomics of Brevibacillus.</title>
        <authorList>
            <person name="Dunlap C."/>
        </authorList>
    </citation>
    <scope>NUCLEOTIDE SEQUENCE [LARGE SCALE GENOMIC DNA]</scope>
    <source>
        <strain evidence="1 2">JCM 15716</strain>
    </source>
</reference>
<keyword evidence="2" id="KW-1185">Reference proteome</keyword>
<evidence type="ECO:0000313" key="1">
    <source>
        <dbReference type="EMBL" id="RNB81153.1"/>
    </source>
</evidence>
<dbReference type="InterPro" id="IPR054688">
    <property type="entry name" value="CD1247_N"/>
</dbReference>
<protein>
    <submittedName>
        <fullName evidence="1">Uncharacterized protein</fullName>
    </submittedName>
</protein>
<accession>A0A3M8CZK3</accession>
<dbReference type="RefSeq" id="WP_122920835.1">
    <property type="nucleotide sequence ID" value="NZ_RHHQ01000023.1"/>
</dbReference>
<dbReference type="NCBIfam" id="NF045650">
    <property type="entry name" value="CD1247_Nterm"/>
    <property type="match status" value="1"/>
</dbReference>
<organism evidence="1 2">
    <name type="scientific">Brevibacillus fluminis</name>
    <dbReference type="NCBI Taxonomy" id="511487"/>
    <lineage>
        <taxon>Bacteria</taxon>
        <taxon>Bacillati</taxon>
        <taxon>Bacillota</taxon>
        <taxon>Bacilli</taxon>
        <taxon>Bacillales</taxon>
        <taxon>Paenibacillaceae</taxon>
        <taxon>Brevibacillus</taxon>
    </lineage>
</organism>
<dbReference type="OrthoDB" id="2381377at2"/>
<dbReference type="Proteomes" id="UP000271031">
    <property type="component" value="Unassembled WGS sequence"/>
</dbReference>
<proteinExistence type="predicted"/>
<sequence>MESLAKRIAYLQGLTDGLEVGEKSKEGRIISEMVTLLDELHVELKTLQLRMEEAESYVEAVDCDLGNLEWFVYDDEDLYEDVDDDGFVIEGRDQDYYDLDDSEDSYIYAENMRQAPAINPS</sequence>
<dbReference type="AlphaFoldDB" id="A0A3M8CZK3"/>
<dbReference type="EMBL" id="RHHQ01000023">
    <property type="protein sequence ID" value="RNB81153.1"/>
    <property type="molecule type" value="Genomic_DNA"/>
</dbReference>
<comment type="caution">
    <text evidence="1">The sequence shown here is derived from an EMBL/GenBank/DDBJ whole genome shotgun (WGS) entry which is preliminary data.</text>
</comment>
<gene>
    <name evidence="1" type="ORF">EDM56_25865</name>
</gene>
<name>A0A3M8CZK3_9BACL</name>